<feature type="region of interest" description="Disordered" evidence="4">
    <location>
        <begin position="20"/>
        <end position="72"/>
    </location>
</feature>
<dbReference type="GO" id="GO:0005634">
    <property type="term" value="C:nucleus"/>
    <property type="evidence" value="ECO:0007669"/>
    <property type="project" value="UniProtKB-UniRule"/>
</dbReference>
<feature type="compositionally biased region" description="Polar residues" evidence="4">
    <location>
        <begin position="20"/>
        <end position="31"/>
    </location>
</feature>
<keyword evidence="2 3" id="KW-0539">Nucleus</keyword>
<dbReference type="Gene3D" id="1.10.30.10">
    <property type="entry name" value="High mobility group box domain"/>
    <property type="match status" value="1"/>
</dbReference>
<feature type="DNA-binding region" description="HMG box" evidence="3">
    <location>
        <begin position="71"/>
        <end position="139"/>
    </location>
</feature>
<dbReference type="InterPro" id="IPR051965">
    <property type="entry name" value="ChromReg_NeuronalGeneExpr"/>
</dbReference>
<dbReference type="EMBL" id="BGZK01000777">
    <property type="protein sequence ID" value="GBP60041.1"/>
    <property type="molecule type" value="Genomic_DNA"/>
</dbReference>
<proteinExistence type="predicted"/>
<dbReference type="PROSITE" id="PS50118">
    <property type="entry name" value="HMG_BOX_2"/>
    <property type="match status" value="1"/>
</dbReference>
<dbReference type="CDD" id="cd21980">
    <property type="entry name" value="HMG-box_HMG20"/>
    <property type="match status" value="1"/>
</dbReference>
<dbReference type="GO" id="GO:0003677">
    <property type="term" value="F:DNA binding"/>
    <property type="evidence" value="ECO:0007669"/>
    <property type="project" value="UniProtKB-UniRule"/>
</dbReference>
<dbReference type="OrthoDB" id="3213154at2759"/>
<reference evidence="6 7" key="1">
    <citation type="journal article" date="2019" name="Commun. Biol.">
        <title>The bagworm genome reveals a unique fibroin gene that provides high tensile strength.</title>
        <authorList>
            <person name="Kono N."/>
            <person name="Nakamura H."/>
            <person name="Ohtoshi R."/>
            <person name="Tomita M."/>
            <person name="Numata K."/>
            <person name="Arakawa K."/>
        </authorList>
    </citation>
    <scope>NUCLEOTIDE SEQUENCE [LARGE SCALE GENOMIC DNA]</scope>
</reference>
<evidence type="ECO:0000313" key="7">
    <source>
        <dbReference type="Proteomes" id="UP000299102"/>
    </source>
</evidence>
<dbReference type="AlphaFoldDB" id="A0A4C1X8B6"/>
<keyword evidence="1 3" id="KW-0238">DNA-binding</keyword>
<evidence type="ECO:0000256" key="2">
    <source>
        <dbReference type="ARBA" id="ARBA00023242"/>
    </source>
</evidence>
<sequence length="209" mass="23950">MESETVQSKLITESVNCDETSKLTLSSSKVDTSIEPVNDLPSNSIVKENQKQTSKKTKKRKPKVPRDITAPRQPLTGYVRFLNERRDQLRAEHPEMGFAEITRQLASEWSNLPPEEKQQYLDAADQDKERYIKEWAEYKKTDAYKEFRRQQMEQKDNGGATTAKKIKHNNSLPDNNVLNADRGVMASDKLTYAAMANGTRRNALLPFIM</sequence>
<dbReference type="Proteomes" id="UP000299102">
    <property type="component" value="Unassembled WGS sequence"/>
</dbReference>
<dbReference type="PANTHER" id="PTHR46040">
    <property type="entry name" value="HIGH MOBILITY GROUP PROTEIN 2"/>
    <property type="match status" value="1"/>
</dbReference>
<accession>A0A4C1X8B6</accession>
<comment type="caution">
    <text evidence="6">The sequence shown here is derived from an EMBL/GenBank/DDBJ whole genome shotgun (WGS) entry which is preliminary data.</text>
</comment>
<feature type="compositionally biased region" description="Polar residues" evidence="4">
    <location>
        <begin position="169"/>
        <end position="178"/>
    </location>
</feature>
<dbReference type="PRINTS" id="PR00886">
    <property type="entry name" value="HIGHMOBLTY12"/>
</dbReference>
<dbReference type="PANTHER" id="PTHR46040:SF3">
    <property type="entry name" value="HIGH MOBILITY GROUP PROTEIN 2"/>
    <property type="match status" value="1"/>
</dbReference>
<protein>
    <submittedName>
        <fullName evidence="6">High mobility group protein 20A</fullName>
    </submittedName>
</protein>
<evidence type="ECO:0000259" key="5">
    <source>
        <dbReference type="PROSITE" id="PS50118"/>
    </source>
</evidence>
<dbReference type="STRING" id="151549.A0A4C1X8B6"/>
<organism evidence="6 7">
    <name type="scientific">Eumeta variegata</name>
    <name type="common">Bagworm moth</name>
    <name type="synonym">Eumeta japonica</name>
    <dbReference type="NCBI Taxonomy" id="151549"/>
    <lineage>
        <taxon>Eukaryota</taxon>
        <taxon>Metazoa</taxon>
        <taxon>Ecdysozoa</taxon>
        <taxon>Arthropoda</taxon>
        <taxon>Hexapoda</taxon>
        <taxon>Insecta</taxon>
        <taxon>Pterygota</taxon>
        <taxon>Neoptera</taxon>
        <taxon>Endopterygota</taxon>
        <taxon>Lepidoptera</taxon>
        <taxon>Glossata</taxon>
        <taxon>Ditrysia</taxon>
        <taxon>Tineoidea</taxon>
        <taxon>Psychidae</taxon>
        <taxon>Oiketicinae</taxon>
        <taxon>Eumeta</taxon>
    </lineage>
</organism>
<dbReference type="InterPro" id="IPR009071">
    <property type="entry name" value="HMG_box_dom"/>
</dbReference>
<name>A0A4C1X8B6_EUMVA</name>
<dbReference type="InterPro" id="IPR036910">
    <property type="entry name" value="HMG_box_dom_sf"/>
</dbReference>
<dbReference type="SUPFAM" id="SSF47095">
    <property type="entry name" value="HMG-box"/>
    <property type="match status" value="1"/>
</dbReference>
<feature type="domain" description="HMG box" evidence="5">
    <location>
        <begin position="71"/>
        <end position="139"/>
    </location>
</feature>
<gene>
    <name evidence="6" type="primary">HMG20A</name>
    <name evidence="6" type="ORF">EVAR_44251_1</name>
</gene>
<dbReference type="SMART" id="SM00398">
    <property type="entry name" value="HMG"/>
    <property type="match status" value="1"/>
</dbReference>
<evidence type="ECO:0000256" key="4">
    <source>
        <dbReference type="SAM" id="MobiDB-lite"/>
    </source>
</evidence>
<feature type="region of interest" description="Disordered" evidence="4">
    <location>
        <begin position="152"/>
        <end position="179"/>
    </location>
</feature>
<feature type="compositionally biased region" description="Basic residues" evidence="4">
    <location>
        <begin position="53"/>
        <end position="63"/>
    </location>
</feature>
<keyword evidence="7" id="KW-1185">Reference proteome</keyword>
<evidence type="ECO:0000256" key="1">
    <source>
        <dbReference type="ARBA" id="ARBA00023125"/>
    </source>
</evidence>
<evidence type="ECO:0000256" key="3">
    <source>
        <dbReference type="PROSITE-ProRule" id="PRU00267"/>
    </source>
</evidence>
<evidence type="ECO:0000313" key="6">
    <source>
        <dbReference type="EMBL" id="GBP60041.1"/>
    </source>
</evidence>
<dbReference type="Pfam" id="PF00505">
    <property type="entry name" value="HMG_box"/>
    <property type="match status" value="1"/>
</dbReference>
<dbReference type="GO" id="GO:0010468">
    <property type="term" value="P:regulation of gene expression"/>
    <property type="evidence" value="ECO:0007669"/>
    <property type="project" value="TreeGrafter"/>
</dbReference>